<dbReference type="EMBL" id="CP108195">
    <property type="protein sequence ID" value="WTS18385.1"/>
    <property type="molecule type" value="Genomic_DNA"/>
</dbReference>
<gene>
    <name evidence="3" type="ORF">OHU69_50000</name>
</gene>
<proteinExistence type="predicted"/>
<name>A0AAU1UMB8_9ACTN</name>
<accession>A0AAU1UMB8</accession>
<sequence>MAVTYRWAGAAVLRATTEPNPADRPETFDLNDACATRTWLAQLFARPDVRNALFAASPVLTRTVESIVHGRQTQPRHIRRAALSVTSYLLRWRHRPTPFALFAGVADVKVGATARHQERECSGPRYQRCHPYRTSNPQSPTRTPEPPVASVLSPTPTTPKGT</sequence>
<reference evidence="3" key="1">
    <citation type="submission" date="2022-10" db="EMBL/GenBank/DDBJ databases">
        <title>The complete genomes of actinobacterial strains from the NBC collection.</title>
        <authorList>
            <person name="Joergensen T.S."/>
            <person name="Alvarez Arevalo M."/>
            <person name="Sterndorff E.B."/>
            <person name="Faurdal D."/>
            <person name="Vuksanovic O."/>
            <person name="Mourched A.-S."/>
            <person name="Charusanti P."/>
            <person name="Shaw S."/>
            <person name="Blin K."/>
            <person name="Weber T."/>
        </authorList>
    </citation>
    <scope>NUCLEOTIDE SEQUENCE</scope>
    <source>
        <strain evidence="3">NBC_00119</strain>
    </source>
</reference>
<feature type="region of interest" description="Disordered" evidence="1">
    <location>
        <begin position="119"/>
        <end position="162"/>
    </location>
</feature>
<protein>
    <submittedName>
        <fullName evidence="3">Lantibiotic dehydratase family protein</fullName>
    </submittedName>
</protein>
<evidence type="ECO:0000313" key="3">
    <source>
        <dbReference type="EMBL" id="WTS18385.1"/>
    </source>
</evidence>
<dbReference type="InterPro" id="IPR006827">
    <property type="entry name" value="Lant_deHydtase_N"/>
</dbReference>
<organism evidence="3">
    <name type="scientific">Streptomyces sp. NBC_00119</name>
    <dbReference type="NCBI Taxonomy" id="2975659"/>
    <lineage>
        <taxon>Bacteria</taxon>
        <taxon>Bacillati</taxon>
        <taxon>Actinomycetota</taxon>
        <taxon>Actinomycetes</taxon>
        <taxon>Kitasatosporales</taxon>
        <taxon>Streptomycetaceae</taxon>
        <taxon>Streptomyces</taxon>
    </lineage>
</organism>
<dbReference type="Pfam" id="PF04738">
    <property type="entry name" value="Lant_dehydr_N"/>
    <property type="match status" value="1"/>
</dbReference>
<evidence type="ECO:0000259" key="2">
    <source>
        <dbReference type="Pfam" id="PF04738"/>
    </source>
</evidence>
<dbReference type="AlphaFoldDB" id="A0AAU1UMB8"/>
<evidence type="ECO:0000256" key="1">
    <source>
        <dbReference type="SAM" id="MobiDB-lite"/>
    </source>
</evidence>
<feature type="compositionally biased region" description="Polar residues" evidence="1">
    <location>
        <begin position="152"/>
        <end position="162"/>
    </location>
</feature>
<feature type="domain" description="Lantibiotic dehydratase N-terminal" evidence="2">
    <location>
        <begin position="45"/>
        <end position="117"/>
    </location>
</feature>
<feature type="compositionally biased region" description="Polar residues" evidence="1">
    <location>
        <begin position="133"/>
        <end position="142"/>
    </location>
</feature>